<dbReference type="PANTHER" id="PTHR43788">
    <property type="entry name" value="DNA2/NAM7 HELICASE FAMILY MEMBER"/>
    <property type="match status" value="1"/>
</dbReference>
<feature type="compositionally biased region" description="Low complexity" evidence="6">
    <location>
        <begin position="404"/>
        <end position="428"/>
    </location>
</feature>
<evidence type="ECO:0000256" key="1">
    <source>
        <dbReference type="ARBA" id="ARBA00007913"/>
    </source>
</evidence>
<organism evidence="11 12">
    <name type="scientific">Roseovarius ramblicola</name>
    <dbReference type="NCBI Taxonomy" id="2022336"/>
    <lineage>
        <taxon>Bacteria</taxon>
        <taxon>Pseudomonadati</taxon>
        <taxon>Pseudomonadota</taxon>
        <taxon>Alphaproteobacteria</taxon>
        <taxon>Rhodobacterales</taxon>
        <taxon>Roseobacteraceae</taxon>
        <taxon>Roseovarius</taxon>
    </lineage>
</organism>
<dbReference type="InterPro" id="IPR041677">
    <property type="entry name" value="DNA2/NAM7_AAA_11"/>
</dbReference>
<evidence type="ECO:0000259" key="7">
    <source>
        <dbReference type="Pfam" id="PF01272"/>
    </source>
</evidence>
<dbReference type="SUPFAM" id="SSF52540">
    <property type="entry name" value="P-loop containing nucleoside triphosphate hydrolases"/>
    <property type="match status" value="1"/>
</dbReference>
<feature type="domain" description="Transcription elongation factor GreA/GreB C-terminal" evidence="7">
    <location>
        <begin position="1683"/>
        <end position="1754"/>
    </location>
</feature>
<evidence type="ECO:0000256" key="2">
    <source>
        <dbReference type="ARBA" id="ARBA00022741"/>
    </source>
</evidence>
<feature type="compositionally biased region" description="Polar residues" evidence="6">
    <location>
        <begin position="1564"/>
        <end position="1576"/>
    </location>
</feature>
<dbReference type="SUPFAM" id="SSF52980">
    <property type="entry name" value="Restriction endonuclease-like"/>
    <property type="match status" value="1"/>
</dbReference>
<dbReference type="InterPro" id="IPR001437">
    <property type="entry name" value="Tscrpt_elong_fac_GreA/B_C"/>
</dbReference>
<dbReference type="SUPFAM" id="SSF54534">
    <property type="entry name" value="FKBP-like"/>
    <property type="match status" value="1"/>
</dbReference>
<dbReference type="Gene3D" id="3.40.50.300">
    <property type="entry name" value="P-loop containing nucleotide triphosphate hydrolases"/>
    <property type="match status" value="3"/>
</dbReference>
<dbReference type="Pfam" id="PF13087">
    <property type="entry name" value="AAA_12"/>
    <property type="match status" value="1"/>
</dbReference>
<feature type="region of interest" description="Disordered" evidence="6">
    <location>
        <begin position="1564"/>
        <end position="1679"/>
    </location>
</feature>
<feature type="domain" description="DNA2/NAM7 helicase-like C-terminal" evidence="9">
    <location>
        <begin position="1196"/>
        <end position="1378"/>
    </location>
</feature>
<dbReference type="Gene3D" id="3.40.960.10">
    <property type="entry name" value="VSR Endonuclease"/>
    <property type="match status" value="1"/>
</dbReference>
<dbReference type="InterPro" id="IPR036953">
    <property type="entry name" value="GreA/GreB_C_sf"/>
</dbReference>
<sequence>MEDNAETPKMTPEDRQKLAGLLGFAEGVLRAREKVQMEMQAGLGVFHESDFHEAPGVHLDCDDGAWMRIDRQRETAPPDPSAYVVAFLVSKPRDPTKAPQMRSAISVEVTIEEASDLCEGGLLDPDDVRPIIENGITTESRVKAILHAENLPEMRRDFEKYVGGPWAEWAEHEKPVRHTIELYNNLFSIHSAIHTSEGAPPELVWGIGVGRWKHRGTKIDMPVIEQLVDIDLEPGGVIVMRPRDLAPSLSLKPYIEIEVDNSHKLQHSLQAQLSVFLDGNLEFTPFSGALWEPLLDTVASEIASDGEHVTRETMEDGKALPPAEEQFRVTSSWAIFGRPRSNEARLNDLGALRKQIDDDTAETPASLRGYAVTPPDAPKRATSSFGLDMAVLRGETDGAGSTYATAEPRPTPEAAGAARAGSGQATATDDGNAQPVHFFPLPFNHEQGRISDLLDDSKVAVACVSGPPGTGKSHSIANIISHQMALGKRVLVTARTPEAIAAVREKLPDSLRPLAIASVGTDRDSAQQLQDAVKELSHEVVTLDTAAAVARKGKLEQQIIDCDETARKADETLARIAQANLDRLEWKGDTPTPMDLVDLLEEEAPAHGWFSDAPDRQPPAQLDAVLARLKSNLPELATDIVYAGATLPDPSELPGTADLIAAHKAELAWNNREIVDYSTAPRMARDNAGADEQAARVLAEAEALSRGIDQQSEAVRALTRRALSKKDGIDRTDLKSLLGVLSQFKDLDAIIDVRYDLGNCKEDEFVAAVNRGAAGQKPVGFGLFNGALKSAIGSVRVKDAAPASVAHWKSVLDAYHLRRHREDIFLAVRPIIGEKLVPVLPDQPHEIAHYLKDRQAELGTALATAERLSHVCTALEALFPFGLDLDGLRNSLDCTDILFALRGNLPDGYAAHPALEQLQTLSEGATLPVMVELGNLAGALGREETSPNDIIDARAAITTELGRLAEVSMRLQDLGADLDALSEAGAPEWRARLEDRPDAAADLIPDTWKEAWAWAEMRARVNRIIDLGNGDDHRRAKADAMKRRRSLFEELIRTRTLLGLKERMTPSIRQAMETFTQAVAKIGTGKGKKAPRFIRAARDAAKRASAAAPVWIMPEYKIPEQLPADFGDFDLVILDEASQSDITALAALARGKKILVVGDEEQVSPSVVGISMQKINGLRAEFLEGLPGKDLIDENSSIFEITKRMHPDSHVMLREHFRCVAPIIQFSTRYYNNELVPLRVPKASERFDPPLADVYIPGAARQGKTNASEARWIVDEIARLIQDPAHDGRDIGVISLIGSEQAEKIGRMLVEDDRIGPEKIEERHIIYGDARTMQGQERSIVFLSMVATPGHARSQTKREDQQRINVAMSRARDRLYLVRSVQLEDLRPTDIKAQILQHFANPMPNGRAATGCEIDRLLDRCDSGFEREVLLMLLDANYRVRPQVAAGGFSIDLVVEGADDRRLAIELDGDQFHGPEVWEHDMIRQAALERAGWVFWRVFGSQWKANRDYWWANLRETLNRLKIEPIGATSIDDRFTEVILVDAFAEAGGVTSEAPAAGELVNESQAPASEGASATTLGKGLADTSPKPTPSSTESEPQDADPGSSDPPAATDTSGTPHREDPARPNSPRDLFGVPETARPARKPARHAPPQPELALGGTATTNGATPPEERAMPSRADDRRAVVAIGSTVRLEKRGNRGGKMEITLVEDGHDADLGMIGVHTPLGQALLDAEVGDDIEYRAGTYLHEVRVLQVS</sequence>
<feature type="compositionally biased region" description="Low complexity" evidence="6">
    <location>
        <begin position="1584"/>
        <end position="1595"/>
    </location>
</feature>
<dbReference type="Pfam" id="PF01272">
    <property type="entry name" value="GreA_GreB"/>
    <property type="match status" value="1"/>
</dbReference>
<reference evidence="11 12" key="1">
    <citation type="submission" date="2024-09" db="EMBL/GenBank/DDBJ databases">
        <authorList>
            <person name="Sun Q."/>
            <person name="Mori K."/>
        </authorList>
    </citation>
    <scope>NUCLEOTIDE SEQUENCE [LARGE SCALE GENOMIC DNA]</scope>
    <source>
        <strain evidence="11 12">CECT 9424</strain>
    </source>
</reference>
<evidence type="ECO:0000256" key="4">
    <source>
        <dbReference type="ARBA" id="ARBA00022806"/>
    </source>
</evidence>
<keyword evidence="5" id="KW-0067">ATP-binding</keyword>
<dbReference type="Pfam" id="PF13086">
    <property type="entry name" value="AAA_11"/>
    <property type="match status" value="1"/>
</dbReference>
<evidence type="ECO:0000259" key="10">
    <source>
        <dbReference type="Pfam" id="PF18741"/>
    </source>
</evidence>
<dbReference type="CDD" id="cd18808">
    <property type="entry name" value="SF1_C_Upf1"/>
    <property type="match status" value="1"/>
</dbReference>
<evidence type="ECO:0000313" key="12">
    <source>
        <dbReference type="Proteomes" id="UP001589670"/>
    </source>
</evidence>
<keyword evidence="12" id="KW-1185">Reference proteome</keyword>
<dbReference type="PANTHER" id="PTHR43788:SF8">
    <property type="entry name" value="DNA-BINDING PROTEIN SMUBP-2"/>
    <property type="match status" value="1"/>
</dbReference>
<dbReference type="InterPro" id="IPR050534">
    <property type="entry name" value="Coronavir_polyprotein_1ab"/>
</dbReference>
<feature type="domain" description="DNA2/NAM7 helicase helicase" evidence="8">
    <location>
        <begin position="451"/>
        <end position="569"/>
    </location>
</feature>
<evidence type="ECO:0000256" key="6">
    <source>
        <dbReference type="SAM" id="MobiDB-lite"/>
    </source>
</evidence>
<evidence type="ECO:0000256" key="5">
    <source>
        <dbReference type="ARBA" id="ARBA00022840"/>
    </source>
</evidence>
<comment type="caution">
    <text evidence="11">The sequence shown here is derived from an EMBL/GenBank/DDBJ whole genome shotgun (WGS) entry which is preliminary data.</text>
</comment>
<name>A0ABV5HXH4_9RHOB</name>
<feature type="region of interest" description="Disordered" evidence="6">
    <location>
        <begin position="398"/>
        <end position="433"/>
    </location>
</feature>
<comment type="similarity">
    <text evidence="1">Belongs to the DNA2/NAM7 helicase family.</text>
</comment>
<dbReference type="RefSeq" id="WP_377067417.1">
    <property type="nucleotide sequence ID" value="NZ_JBHMEC010000008.1"/>
</dbReference>
<keyword evidence="2" id="KW-0547">Nucleotide-binding</keyword>
<dbReference type="Pfam" id="PF18741">
    <property type="entry name" value="MTES_1575"/>
    <property type="match status" value="1"/>
</dbReference>
<protein>
    <submittedName>
        <fullName evidence="11">AAA domain-containing protein</fullName>
    </submittedName>
</protein>
<evidence type="ECO:0000259" key="9">
    <source>
        <dbReference type="Pfam" id="PF13087"/>
    </source>
</evidence>
<dbReference type="InterPro" id="IPR041679">
    <property type="entry name" value="DNA2/NAM7-like_C"/>
</dbReference>
<dbReference type="InterPro" id="IPR047187">
    <property type="entry name" value="SF1_C_Upf1"/>
</dbReference>
<dbReference type="Proteomes" id="UP001589670">
    <property type="component" value="Unassembled WGS sequence"/>
</dbReference>
<feature type="compositionally biased region" description="Low complexity" evidence="6">
    <location>
        <begin position="1653"/>
        <end position="1667"/>
    </location>
</feature>
<feature type="compositionally biased region" description="Basic and acidic residues" evidence="6">
    <location>
        <begin position="1668"/>
        <end position="1679"/>
    </location>
</feature>
<dbReference type="InterPro" id="IPR049468">
    <property type="entry name" value="Restrct_endonuc-II-like_dom"/>
</dbReference>
<proteinExistence type="inferred from homology"/>
<dbReference type="InterPro" id="IPR027417">
    <property type="entry name" value="P-loop_NTPase"/>
</dbReference>
<accession>A0ABV5HXH4</accession>
<dbReference type="Gene3D" id="3.10.50.30">
    <property type="entry name" value="Transcription elongation factor, GreA/GreB, C-terminal domain"/>
    <property type="match status" value="1"/>
</dbReference>
<evidence type="ECO:0000259" key="8">
    <source>
        <dbReference type="Pfam" id="PF13086"/>
    </source>
</evidence>
<evidence type="ECO:0000313" key="11">
    <source>
        <dbReference type="EMBL" id="MFB9148978.1"/>
    </source>
</evidence>
<keyword evidence="4" id="KW-0347">Helicase</keyword>
<feature type="domain" description="Restriction endonuclease type II-like" evidence="10">
    <location>
        <begin position="1425"/>
        <end position="1518"/>
    </location>
</feature>
<keyword evidence="3" id="KW-0378">Hydrolase</keyword>
<dbReference type="EMBL" id="JBHMEC010000008">
    <property type="protein sequence ID" value="MFB9148978.1"/>
    <property type="molecule type" value="Genomic_DNA"/>
</dbReference>
<dbReference type="InterPro" id="IPR011335">
    <property type="entry name" value="Restrct_endonuc-II-like"/>
</dbReference>
<evidence type="ECO:0000256" key="3">
    <source>
        <dbReference type="ARBA" id="ARBA00022801"/>
    </source>
</evidence>
<gene>
    <name evidence="11" type="ORF">ACFFU4_04350</name>
</gene>